<dbReference type="Proteomes" id="UP000460626">
    <property type="component" value="Unassembled WGS sequence"/>
</dbReference>
<evidence type="ECO:0000313" key="2">
    <source>
        <dbReference type="Proteomes" id="UP000460626"/>
    </source>
</evidence>
<dbReference type="OrthoDB" id="3213869at2"/>
<gene>
    <name evidence="1" type="ORF">GRI62_08735</name>
</gene>
<dbReference type="EMBL" id="WTYH01000001">
    <property type="protein sequence ID" value="MXO93691.1"/>
    <property type="molecule type" value="Genomic_DNA"/>
</dbReference>
<keyword evidence="2" id="KW-1185">Reference proteome</keyword>
<organism evidence="1 2">
    <name type="scientific">Aurantiacibacter arachoides</name>
    <dbReference type="NCBI Taxonomy" id="1850444"/>
    <lineage>
        <taxon>Bacteria</taxon>
        <taxon>Pseudomonadati</taxon>
        <taxon>Pseudomonadota</taxon>
        <taxon>Alphaproteobacteria</taxon>
        <taxon>Sphingomonadales</taxon>
        <taxon>Erythrobacteraceae</taxon>
        <taxon>Aurantiacibacter</taxon>
    </lineage>
</organism>
<accession>A0A844ZZI5</accession>
<dbReference type="SUPFAM" id="SSF53795">
    <property type="entry name" value="PEP carboxykinase-like"/>
    <property type="match status" value="1"/>
</dbReference>
<dbReference type="Gene3D" id="3.40.50.300">
    <property type="entry name" value="P-loop containing nucleotide triphosphate hydrolases"/>
    <property type="match status" value="1"/>
</dbReference>
<dbReference type="InterPro" id="IPR027417">
    <property type="entry name" value="P-loop_NTPase"/>
</dbReference>
<evidence type="ECO:0008006" key="3">
    <source>
        <dbReference type="Google" id="ProtNLM"/>
    </source>
</evidence>
<sequence length="308" mass="33351">MNDTPFTVCADLDLGTRVATYLRSEGADVIISEGPVPDRLESVTDEGAAFAVNERAFLMHVPGGASFLVEDGNRITYARTGASDRDVALFLLGSAWGALCYQRGLLPLHASAVIRDGRVHAFTGPSGAGKSTLTAALSDRGLAFFTDDVLIVDPARISPGDAPCYAGQKDMKLWRDALKLTGSEQMGAVRDEPGFEKFFAIPANAEATGRGQLASLTILKNENVRRDRQPVEIERVTGATAIKKLRESIYRLRFGTAIMGRQKIFTALAQLISAVEVQTFDRSLDKRAFDDSTATILEWVRKHGKADG</sequence>
<comment type="caution">
    <text evidence="1">The sequence shown here is derived from an EMBL/GenBank/DDBJ whole genome shotgun (WGS) entry which is preliminary data.</text>
</comment>
<proteinExistence type="predicted"/>
<protein>
    <recommendedName>
        <fullName evidence="3">Aldolase</fullName>
    </recommendedName>
</protein>
<dbReference type="RefSeq" id="WP_131452937.1">
    <property type="nucleotide sequence ID" value="NZ_BMJK01000001.1"/>
</dbReference>
<evidence type="ECO:0000313" key="1">
    <source>
        <dbReference type="EMBL" id="MXO93691.1"/>
    </source>
</evidence>
<reference evidence="1 2" key="1">
    <citation type="submission" date="2019-12" db="EMBL/GenBank/DDBJ databases">
        <title>Genomic-based taxomic classification of the family Erythrobacteraceae.</title>
        <authorList>
            <person name="Xu L."/>
        </authorList>
    </citation>
    <scope>NUCLEOTIDE SEQUENCE [LARGE SCALE GENOMIC DNA]</scope>
    <source>
        <strain evidence="1 2">RC4-10-4</strain>
    </source>
</reference>
<dbReference type="AlphaFoldDB" id="A0A844ZZI5"/>
<name>A0A844ZZI5_9SPHN</name>